<dbReference type="Pfam" id="PF05345">
    <property type="entry name" value="He_PIG"/>
    <property type="match status" value="5"/>
</dbReference>
<sequence length="3190" mass="329863">MEVTSTQSARRAQWLVFFLHFYLITLLSSASYAQTKIFANQASVISNQVDGKDNATLDNNDYASVKSYGGALLGIGRYSGELQLTFAQNVPANRTTFIRIGYDQTLLNTLLGGNLGSSLASVLGNVLLGDHFFTVGARDLNGNTVLTGSSNAAFATTNIKLVRDAQANYYLAVTPTVEYRSVFIKDVTNTLLLSTPNEIRVFNAFYVSGTGNCDPPFATDYEGTGATLSLLGLGGAGVTNIQNAIDGDPATSSNVSLGLIAAAGTISQNIYFNSPSRVGDELNIRLSVSQALANVGLLGNITVEAYNGNTLVYTRTGVAGLLNLDLLGLLNSGQPVTIPFSPNVSFDRVKVTLSALLNISLTQSLNIHEVTRSAPRPTFTAPLSNSLNICYNATAVLGATTAATNELLWYEALEGGTALATTPYNGTYTTPQLVANKIYYVAARQIGCTTESVRVPVTVTVNPQIIFAATTFANGTVGTAYTKQLTAATGGTPTYTYTLAVGSTLPPGLTLSNAGLLGGVPTQAGTYNFSVTVTDSKGCSVTTAQTLLITNTLTLTTVNLPDGTVGVGYPTQVIPPATGGTTPYTYTAVNLPPGLSFNPTTREITGTPTIAGPYVVTINVSDADGNSASMNYPINIKNALVLPNASLADGTVGVSYPTQLIPAATGGTTPYTYVATNLPPGLSFNPTTREITGTPTTTGTFTVNVQVTDGAGVTASNSYTVKVVAPLSIANKTLVDGTVGVVYATETLPAATGGVGPYTYVAANVPAGLSFNPTTRELTGTPTGAGNFSITLTVTDSEGRQATNTYALKVNGALTLATATLPDGTVGTAYPTQTLPAVSGGTGPYVYEALNLPAGLSFNTTTRELTGTPTTGGTYTFSVKVTDAATNTVTTNYQIKVNVSAPLVAATTVCSGTTATLTVTNTQAGVTYNWYGASGSTPLATNNNGSFTTGSITANTVFYVEAVSGTAVSARTAVNVTANPVPNPAVILTNNQTINANQSATVKASVDAGDTIRWYAQPTGGTALATGEEYTTGNLAVTTTFYAEAVSAQGCASTARTPVVVTVITGGVSPDCISANAQVSGTTGLLCVLCNVANPGNSVDADKNNFTRITLSVGVGATGFQQLIFPSTGGIATDSIRLDLATPTGLLDLSVLGGITVNIMKNNAVVRTLQLNSSLVYLQLLGGNRFEATFAAGADFDRVEVRFQAVVAALSSLDIYGAQIVYPNPTITGNGQTICYNNSATISAVANGNTQIAWFTAATGGTAFATTPSYTTPNLTASTTYYIEVSRNGCSNAERIPVVVNVVPLLDVPTFAVPTITACEGSPVTLAVENPNPAITYRWYDVSTGGTEVHTGATYTLSNVSATKTYYVEATQQGCISSGRGSVQVTVNPRPILPQVQASVSTINAGQTVVITASSSETNVDFNWFASPTAATPIYTGATFVTPPLNATTSYYVEARSNVTGCVSPSRVMITITVNNGTPTPTPCVSPIAEENGVSGVALLAGVSNPGLAVDNDTQTGSTLSLPVGALGAYVYQRLTFPGESIVGDTVRVLISSPGRLLSLNLLGSVQLSTLRNGTSNNDLINLNNSLINLELLSGGSQALLTFVPTQIFNQVEVRINGGIVAALNSINVNYAQHVVSAPTVTSANVEVCNGQNAVLSVQDKGLTYRWYNEAGVYQASGVNFTSLTPITANTKFYVTASSGTGCESARTAVDVTITPAPAAPELLSDNITTCLNGTAVIQVKNPIAGLTYKWYDSSNTNIASGTTFTVNNVTGLTTYTVRAENSCGEQSTPTSAQVNAGTLDAPIVNTPNVTIRANSRALLSATSSTANAVINWYANAADLVPLAANSPSYLTPVLAVGTYTYYVEAEVLLGCKSAKVPVTVTVTADGNSPVPCVSATVDVDAGVSGVALLAGVFNRGLAVDNNAESASSLVMPVGALGAYVYHRVGFTSLSNIGDTVRVRITSPSKLLSLAVLPSISVLTYNGSTSNNDAMVANNPLINLELLSDGSAATLTFVPAQQFDGVELRLNSGVVSAFTSVDLNYVQRVGVAPQVDAATANACEGSPALLSVKNPVSGTTYRWYLGNTYLADGNTYATPTTLVAGTYNYNVRAVVNGCESAGTPVQVTILPTPAPPTPLAGNPTTVCFGTAATLGVNQVAGVTYNWYANGIAVALNSATYTTPANLPVGTHTFLVEAVNGNSCANGNRTSISITVGERALASDIQVSGGPNVCASTAATLTASSTTVTNPVFKWYSNAALTVLEHTGATFTTPLLTSSTTYYVTVTGDNKCENGVLDAKQVTININPPATATDLMVPPTTELCGTGTVALTASSSTVINPIFTWYSDSNLTTSVFTGATYSPNLTSTQTFYVTVKGDNRCESPASQAKSVTVIVKPIATATDVTVNGNTSVCINSGTSLTATSSTVTNPIFTWYDDAALTNVVFIGTTLVTGNLTADKTYYVTVKGDNRCENQAGDVRSVTVTVNSRSTGADLTVSPTTERCGPGSVTLTASTTTVTNPVFTWYSDATLTTVAGTGASFTTPILVASQTYYVTVRGDNKCENLPADAKTVGVVVKPYATAADLSISTPSEICGSGTVTLTASTTTVTNPIFTWYENATLTVVAHVGATFSTPTLNATKTYYVTVKGDNRCESPAADARTVTVVVKPRAVASDVTLNGNTNICVNGTTTLSATSTTVTNPVFTWYENTALTTVAHVGPTFITPQLSANKTYYVTVKGDNRCENDASSVASITVVVTAAPLAPVVDATGTSICNNSTTTLMVTSPQTGVIYEWYNSAVAGTLLWTGTSYTTGILNASTDYYVQAVGTVGCTNASARVKVTVTVTNRPVTPTVISANVTTCGGTATLSVSSPVAGVTYTWYTLPTGGTSVGSGATFTTPTLLANAVYYVEASVGSCTSPGRARVDVQVGSAPNPPASVTAANGQICAGATTVLTVNNPDAAVTYKWYTTATGGTSLYEGNSYTTSALATTTTFYVEAVSIAGGCVSGTRTSVVVNVLPILATPVVSVGTITTNSIQFNWNAIAGATGYEISIDGGNTWTAVTTNSYTVIGLTQGQTVSIIVRAKAASACQTSANSNAVTATTNDPFKDELYVPNTFTPNNDGRNDYFLAYGNNIGKFRMRIYNQWGEFIYESQNILQGWDGTYRGRAQPTGVYVYYIDVTFNSGVSKTFKGSITLLR</sequence>
<feature type="domain" description="Immunoglobulin" evidence="6">
    <location>
        <begin position="989"/>
        <end position="1062"/>
    </location>
</feature>
<dbReference type="SMART" id="SM00409">
    <property type="entry name" value="IG"/>
    <property type="match status" value="6"/>
</dbReference>
<feature type="domain" description="Immunoglobulin" evidence="6">
    <location>
        <begin position="1398"/>
        <end position="1473"/>
    </location>
</feature>
<dbReference type="SUPFAM" id="SSF49313">
    <property type="entry name" value="Cadherin-like"/>
    <property type="match status" value="5"/>
</dbReference>
<dbReference type="SUPFAM" id="SSF49265">
    <property type="entry name" value="Fibronectin type III"/>
    <property type="match status" value="1"/>
</dbReference>
<dbReference type="InterPro" id="IPR015919">
    <property type="entry name" value="Cadherin-like_sf"/>
</dbReference>
<dbReference type="GO" id="GO:0005509">
    <property type="term" value="F:calcium ion binding"/>
    <property type="evidence" value="ECO:0007669"/>
    <property type="project" value="InterPro"/>
</dbReference>
<reference evidence="7 8" key="1">
    <citation type="submission" date="2018-06" db="EMBL/GenBank/DDBJ databases">
        <title>Pedobacter endophyticus sp. nov., an endophytic bacterium isolated from a leaf of Triticum aestivum.</title>
        <authorList>
            <person name="Zhang L."/>
        </authorList>
    </citation>
    <scope>NUCLEOTIDE SEQUENCE [LARGE SCALE GENOMIC DNA]</scope>
    <source>
        <strain evidence="7 8">CM134L-2</strain>
    </source>
</reference>
<dbReference type="PANTHER" id="PTHR11640">
    <property type="entry name" value="NEPHRIN"/>
    <property type="match status" value="1"/>
</dbReference>
<evidence type="ECO:0000256" key="2">
    <source>
        <dbReference type="ARBA" id="ARBA00023136"/>
    </source>
</evidence>
<comment type="subcellular location">
    <subcellularLocation>
        <location evidence="1">Membrane</location>
        <topology evidence="1">Single-pass type I membrane protein</topology>
    </subcellularLocation>
</comment>
<dbReference type="InterPro" id="IPR036116">
    <property type="entry name" value="FN3_sf"/>
</dbReference>
<dbReference type="Pfam" id="PF13585">
    <property type="entry name" value="CHU_C"/>
    <property type="match status" value="1"/>
</dbReference>
<proteinExistence type="predicted"/>
<dbReference type="InterPro" id="IPR044023">
    <property type="entry name" value="Ig_7"/>
</dbReference>
<dbReference type="NCBIfam" id="TIGR04131">
    <property type="entry name" value="Bac_Flav_CTERM"/>
    <property type="match status" value="1"/>
</dbReference>
<keyword evidence="5" id="KW-0393">Immunoglobulin domain</keyword>
<protein>
    <submittedName>
        <fullName evidence="7">Gliding motility-associated C-terminal domain-containing protein</fullName>
    </submittedName>
</protein>
<dbReference type="RefSeq" id="WP_113646248.1">
    <property type="nucleotide sequence ID" value="NZ_QMHN01000001.1"/>
</dbReference>
<dbReference type="InterPro" id="IPR013783">
    <property type="entry name" value="Ig-like_fold"/>
</dbReference>
<evidence type="ECO:0000256" key="1">
    <source>
        <dbReference type="ARBA" id="ARBA00004479"/>
    </source>
</evidence>
<evidence type="ECO:0000313" key="7">
    <source>
        <dbReference type="EMBL" id="RWU10765.1"/>
    </source>
</evidence>
<dbReference type="GO" id="GO:0098609">
    <property type="term" value="P:cell-cell adhesion"/>
    <property type="evidence" value="ECO:0007669"/>
    <property type="project" value="TreeGrafter"/>
</dbReference>
<organism evidence="7 8">
    <name type="scientific">Pedobacter chitinilyticus</name>
    <dbReference type="NCBI Taxonomy" id="2233776"/>
    <lineage>
        <taxon>Bacteria</taxon>
        <taxon>Pseudomonadati</taxon>
        <taxon>Bacteroidota</taxon>
        <taxon>Sphingobacteriia</taxon>
        <taxon>Sphingobacteriales</taxon>
        <taxon>Sphingobacteriaceae</taxon>
        <taxon>Pedobacter</taxon>
    </lineage>
</organism>
<name>A0A3S3PIY6_9SPHI</name>
<dbReference type="PANTHER" id="PTHR11640:SF31">
    <property type="entry name" value="IRREGULAR CHIASM C-ROUGHEST PROTEIN-RELATED"/>
    <property type="match status" value="1"/>
</dbReference>
<dbReference type="InterPro" id="IPR026341">
    <property type="entry name" value="T9SS_type_B"/>
</dbReference>
<dbReference type="GO" id="GO:0005911">
    <property type="term" value="C:cell-cell junction"/>
    <property type="evidence" value="ECO:0007669"/>
    <property type="project" value="TreeGrafter"/>
</dbReference>
<dbReference type="EMBL" id="SAYW01000001">
    <property type="protein sequence ID" value="RWU10765.1"/>
    <property type="molecule type" value="Genomic_DNA"/>
</dbReference>
<dbReference type="Proteomes" id="UP000284120">
    <property type="component" value="Unassembled WGS sequence"/>
</dbReference>
<dbReference type="OrthoDB" id="1236981at2"/>
<evidence type="ECO:0000259" key="6">
    <source>
        <dbReference type="SMART" id="SM00409"/>
    </source>
</evidence>
<dbReference type="Pfam" id="PF19081">
    <property type="entry name" value="Ig_7"/>
    <property type="match status" value="20"/>
</dbReference>
<dbReference type="Gene3D" id="2.60.40.10">
    <property type="entry name" value="Immunoglobulins"/>
    <property type="match status" value="6"/>
</dbReference>
<evidence type="ECO:0000256" key="5">
    <source>
        <dbReference type="ARBA" id="ARBA00023319"/>
    </source>
</evidence>
<feature type="domain" description="Immunoglobulin" evidence="6">
    <location>
        <begin position="1313"/>
        <end position="1388"/>
    </location>
</feature>
<keyword evidence="4" id="KW-0325">Glycoprotein</keyword>
<evidence type="ECO:0000256" key="4">
    <source>
        <dbReference type="ARBA" id="ARBA00023180"/>
    </source>
</evidence>
<dbReference type="InterPro" id="IPR051275">
    <property type="entry name" value="Cell_adhesion_signaling"/>
</dbReference>
<evidence type="ECO:0000256" key="3">
    <source>
        <dbReference type="ARBA" id="ARBA00023157"/>
    </source>
</evidence>
<dbReference type="GO" id="GO:0005886">
    <property type="term" value="C:plasma membrane"/>
    <property type="evidence" value="ECO:0007669"/>
    <property type="project" value="TreeGrafter"/>
</dbReference>
<gene>
    <name evidence="7" type="ORF">DPV69_05400</name>
</gene>
<evidence type="ECO:0000313" key="8">
    <source>
        <dbReference type="Proteomes" id="UP000284120"/>
    </source>
</evidence>
<feature type="domain" description="Immunoglobulin" evidence="6">
    <location>
        <begin position="1229"/>
        <end position="1301"/>
    </location>
</feature>
<feature type="domain" description="Immunoglobulin" evidence="6">
    <location>
        <begin position="2844"/>
        <end position="2920"/>
    </location>
</feature>
<accession>A0A3S3PIY6</accession>
<dbReference type="GO" id="GO:0050839">
    <property type="term" value="F:cell adhesion molecule binding"/>
    <property type="evidence" value="ECO:0007669"/>
    <property type="project" value="TreeGrafter"/>
</dbReference>
<comment type="caution">
    <text evidence="7">The sequence shown here is derived from an EMBL/GenBank/DDBJ whole genome shotgun (WGS) entry which is preliminary data.</text>
</comment>
<keyword evidence="3" id="KW-1015">Disulfide bond</keyword>
<keyword evidence="2" id="KW-0472">Membrane</keyword>
<feature type="domain" description="Immunoglobulin" evidence="6">
    <location>
        <begin position="2396"/>
        <end position="2481"/>
    </location>
</feature>
<dbReference type="InterPro" id="IPR003599">
    <property type="entry name" value="Ig_sub"/>
</dbReference>
<keyword evidence="8" id="KW-1185">Reference proteome</keyword>